<feature type="binding site" evidence="6">
    <location>
        <position position="77"/>
    </location>
    <ligand>
        <name>S-adenosyl-L-methionine</name>
        <dbReference type="ChEBI" id="CHEBI:59789"/>
    </ligand>
</feature>
<dbReference type="InterPro" id="IPR029063">
    <property type="entry name" value="SAM-dependent_MTases_sf"/>
</dbReference>
<proteinExistence type="inferred from homology"/>
<dbReference type="HAMAP" id="MF_00074">
    <property type="entry name" value="16SrRNA_methyltr_G"/>
    <property type="match status" value="1"/>
</dbReference>
<dbReference type="Gene3D" id="3.40.50.150">
    <property type="entry name" value="Vaccinia Virus protein VP39"/>
    <property type="match status" value="1"/>
</dbReference>
<evidence type="ECO:0000256" key="3">
    <source>
        <dbReference type="ARBA" id="ARBA00022603"/>
    </source>
</evidence>
<keyword evidence="1 6" id="KW-0963">Cytoplasm</keyword>
<evidence type="ECO:0000256" key="5">
    <source>
        <dbReference type="ARBA" id="ARBA00022691"/>
    </source>
</evidence>
<dbReference type="SUPFAM" id="SSF53335">
    <property type="entry name" value="S-adenosyl-L-methionine-dependent methyltransferases"/>
    <property type="match status" value="1"/>
</dbReference>
<dbReference type="Proteomes" id="UP000186218">
    <property type="component" value="Unassembled WGS sequence"/>
</dbReference>
<evidence type="ECO:0000256" key="2">
    <source>
        <dbReference type="ARBA" id="ARBA00022552"/>
    </source>
</evidence>
<feature type="binding site" evidence="6">
    <location>
        <position position="145"/>
    </location>
    <ligand>
        <name>S-adenosyl-L-methionine</name>
        <dbReference type="ChEBI" id="CHEBI:59789"/>
    </ligand>
</feature>
<dbReference type="Pfam" id="PF02527">
    <property type="entry name" value="GidB"/>
    <property type="match status" value="1"/>
</dbReference>
<dbReference type="PANTHER" id="PTHR31760:SF0">
    <property type="entry name" value="S-ADENOSYL-L-METHIONINE-DEPENDENT METHYLTRANSFERASES SUPERFAMILY PROTEIN"/>
    <property type="match status" value="1"/>
</dbReference>
<keyword evidence="4 6" id="KW-0808">Transferase</keyword>
<evidence type="ECO:0000256" key="1">
    <source>
        <dbReference type="ARBA" id="ARBA00022490"/>
    </source>
</evidence>
<gene>
    <name evidence="6" type="primary">rsmG</name>
    <name evidence="8" type="ORF">SAMN05445060_2033</name>
</gene>
<reference evidence="8 9" key="1">
    <citation type="submission" date="2017-01" db="EMBL/GenBank/DDBJ databases">
        <authorList>
            <person name="Mah S.A."/>
            <person name="Swanson W.J."/>
            <person name="Moy G.W."/>
            <person name="Vacquier V.D."/>
        </authorList>
    </citation>
    <scope>NUCLEOTIDE SEQUENCE [LARGE SCALE GENOMIC DNA]</scope>
    <source>
        <strain evidence="8 9">CPCC 203464</strain>
    </source>
</reference>
<organism evidence="8 9">
    <name type="scientific">Williamsia sterculiae</name>
    <dbReference type="NCBI Taxonomy" id="1344003"/>
    <lineage>
        <taxon>Bacteria</taxon>
        <taxon>Bacillati</taxon>
        <taxon>Actinomycetota</taxon>
        <taxon>Actinomycetes</taxon>
        <taxon>Mycobacteriales</taxon>
        <taxon>Nocardiaceae</taxon>
        <taxon>Williamsia</taxon>
    </lineage>
</organism>
<name>A0A1N7FG03_9NOCA</name>
<evidence type="ECO:0000256" key="6">
    <source>
        <dbReference type="HAMAP-Rule" id="MF_00074"/>
    </source>
</evidence>
<dbReference type="InterPro" id="IPR003682">
    <property type="entry name" value="rRNA_ssu_MeTfrase_G"/>
</dbReference>
<keyword evidence="5 6" id="KW-0949">S-adenosyl-L-methionine</keyword>
<comment type="caution">
    <text evidence="6">Lacks conserved residue(s) required for the propagation of feature annotation.</text>
</comment>
<keyword evidence="9" id="KW-1185">Reference proteome</keyword>
<comment type="similarity">
    <text evidence="6">Belongs to the methyltransferase superfamily. RNA methyltransferase RsmG family.</text>
</comment>
<evidence type="ECO:0000313" key="9">
    <source>
        <dbReference type="Proteomes" id="UP000186218"/>
    </source>
</evidence>
<evidence type="ECO:0000256" key="7">
    <source>
        <dbReference type="SAM" id="MobiDB-lite"/>
    </source>
</evidence>
<feature type="binding site" evidence="6">
    <location>
        <begin position="127"/>
        <end position="128"/>
    </location>
    <ligand>
        <name>S-adenosyl-L-methionine</name>
        <dbReference type="ChEBI" id="CHEBI:59789"/>
    </ligand>
</feature>
<dbReference type="STRING" id="1344003.SAMN05445060_2033"/>
<dbReference type="GO" id="GO:0005829">
    <property type="term" value="C:cytosol"/>
    <property type="evidence" value="ECO:0007669"/>
    <property type="project" value="TreeGrafter"/>
</dbReference>
<sequence>MKHDSDATAGDVPAQAARVFGDRLPLAERYADLLATAGVERGLIGPREVPRIWSRHVLNCAVIGDEIGQALRVVDVGSGAGLPGIPLAIARPDLTVQLVEPLLRRVTFLEEVAVELGIDVEVVRGRAEERTVRRRVGEADVVTSRAVAPLDRLAAWSVPLLAAGGHMVAIKGRSAAEEIDTHRASTARLGLTALSVRSCGSAILDEPTTVIVGEATAHGTGKGRGRGSVRDRRGSGRARGVAGAE</sequence>
<dbReference type="NCBIfam" id="TIGR00138">
    <property type="entry name" value="rsmG_gidB"/>
    <property type="match status" value="1"/>
</dbReference>
<feature type="region of interest" description="Disordered" evidence="7">
    <location>
        <begin position="214"/>
        <end position="245"/>
    </location>
</feature>
<dbReference type="RefSeq" id="WP_076479114.1">
    <property type="nucleotide sequence ID" value="NZ_FTNT01000005.1"/>
</dbReference>
<evidence type="ECO:0000313" key="8">
    <source>
        <dbReference type="EMBL" id="SIR99299.1"/>
    </source>
</evidence>
<protein>
    <recommendedName>
        <fullName evidence="6">Ribosomal RNA small subunit methyltransferase G</fullName>
        <ecNumber evidence="6">2.1.1.-</ecNumber>
    </recommendedName>
    <alternativeName>
        <fullName evidence="6">16S rRNA 7-methylguanosine methyltransferase</fullName>
        <shortName evidence="6">16S rRNA m7G methyltransferase</shortName>
    </alternativeName>
</protein>
<dbReference type="EC" id="2.1.1.-" evidence="6"/>
<dbReference type="AlphaFoldDB" id="A0A1N7FG03"/>
<accession>A0A1N7FG03</accession>
<keyword evidence="3 6" id="KW-0489">Methyltransferase</keyword>
<dbReference type="GO" id="GO:0070043">
    <property type="term" value="F:rRNA (guanine-N7-)-methyltransferase activity"/>
    <property type="evidence" value="ECO:0007669"/>
    <property type="project" value="UniProtKB-UniRule"/>
</dbReference>
<dbReference type="EMBL" id="FTNT01000005">
    <property type="protein sequence ID" value="SIR99299.1"/>
    <property type="molecule type" value="Genomic_DNA"/>
</dbReference>
<dbReference type="PANTHER" id="PTHR31760">
    <property type="entry name" value="S-ADENOSYL-L-METHIONINE-DEPENDENT METHYLTRANSFERASES SUPERFAMILY PROTEIN"/>
    <property type="match status" value="1"/>
</dbReference>
<comment type="function">
    <text evidence="6">Specifically methylates the N7 position of a guanine in 16S rRNA.</text>
</comment>
<evidence type="ECO:0000256" key="4">
    <source>
        <dbReference type="ARBA" id="ARBA00022679"/>
    </source>
</evidence>
<feature type="binding site" evidence="6">
    <location>
        <position position="82"/>
    </location>
    <ligand>
        <name>S-adenosyl-L-methionine</name>
        <dbReference type="ChEBI" id="CHEBI:59789"/>
    </ligand>
</feature>
<comment type="subcellular location">
    <subcellularLocation>
        <location evidence="6">Cytoplasm</location>
    </subcellularLocation>
</comment>
<keyword evidence="2 6" id="KW-0698">rRNA processing</keyword>